<dbReference type="PANTHER" id="PTHR35863">
    <property type="entry name" value="COBALT-PRECORRIN-5B C(1)-METHYLTRANSFERASE"/>
    <property type="match status" value="1"/>
</dbReference>
<dbReference type="GO" id="GO:0032259">
    <property type="term" value="P:methylation"/>
    <property type="evidence" value="ECO:0007669"/>
    <property type="project" value="UniProtKB-KW"/>
</dbReference>
<evidence type="ECO:0000256" key="2">
    <source>
        <dbReference type="ARBA" id="ARBA00022603"/>
    </source>
</evidence>
<dbReference type="Pfam" id="PF01888">
    <property type="entry name" value="CbiD"/>
    <property type="match status" value="1"/>
</dbReference>
<dbReference type="NCBIfam" id="TIGR00312">
    <property type="entry name" value="cbiD"/>
    <property type="match status" value="1"/>
</dbReference>
<comment type="similarity">
    <text evidence="5">Belongs to the CbiD family.</text>
</comment>
<reference evidence="6" key="1">
    <citation type="submission" date="2019-11" db="EMBL/GenBank/DDBJ databases">
        <authorList>
            <person name="Feng L."/>
        </authorList>
    </citation>
    <scope>NUCLEOTIDE SEQUENCE</scope>
    <source>
        <strain evidence="6">CsymbiosumLFYP84</strain>
    </source>
</reference>
<evidence type="ECO:0000256" key="1">
    <source>
        <dbReference type="ARBA" id="ARBA00022573"/>
    </source>
</evidence>
<keyword evidence="4 5" id="KW-0949">S-adenosyl-L-methionine</keyword>
<dbReference type="EMBL" id="CACRUA010000024">
    <property type="protein sequence ID" value="VYU34911.1"/>
    <property type="molecule type" value="Genomic_DNA"/>
</dbReference>
<organism evidence="6">
    <name type="scientific">Clostridium symbiosum</name>
    <name type="common">Bacteroides symbiosus</name>
    <dbReference type="NCBI Taxonomy" id="1512"/>
    <lineage>
        <taxon>Bacteria</taxon>
        <taxon>Bacillati</taxon>
        <taxon>Bacillota</taxon>
        <taxon>Clostridia</taxon>
        <taxon>Lachnospirales</taxon>
        <taxon>Lachnospiraceae</taxon>
        <taxon>Otoolea</taxon>
    </lineage>
</organism>
<proteinExistence type="inferred from homology"/>
<evidence type="ECO:0000256" key="3">
    <source>
        <dbReference type="ARBA" id="ARBA00022679"/>
    </source>
</evidence>
<dbReference type="InterPro" id="IPR002748">
    <property type="entry name" value="CbiD"/>
</dbReference>
<dbReference type="PIRSF" id="PIRSF026782">
    <property type="entry name" value="CbiD"/>
    <property type="match status" value="1"/>
</dbReference>
<gene>
    <name evidence="5" type="primary">cbiD</name>
    <name evidence="6" type="ORF">CSLFYP84_01937</name>
</gene>
<dbReference type="UniPathway" id="UPA00148">
    <property type="reaction ID" value="UER00227"/>
</dbReference>
<dbReference type="HAMAP" id="MF_00787">
    <property type="entry name" value="CbiD"/>
    <property type="match status" value="1"/>
</dbReference>
<dbReference type="PANTHER" id="PTHR35863:SF1">
    <property type="entry name" value="COBALT-PRECORRIN-5B C(1)-METHYLTRANSFERASE"/>
    <property type="match status" value="1"/>
</dbReference>
<dbReference type="Gene3D" id="3.30.2110.10">
    <property type="entry name" value="CbiD-like"/>
    <property type="match status" value="1"/>
</dbReference>
<sequence>MEKNKLRSGYTTGTCAAAAAWAAVRLLCSGTKESPVSVLLPGGRRAAIQVVHFTAEKGSWAMCSVKKDAGDDPDVTNGTLICAKACLAGQEDPGQPCYTSDRYPGVYVTGGEGVGIVTKKGLSCPVGHYAINPVPREMILEAAFEARCCYGRPDERIIIEISIPEGKELAGRTFNPALGITGGISVLGTTGIVNPMSENALLETIRLDIRVRASEGRRILAAAPGNYGERFLREEFGLDMSSFVKCSNYIGDTFRMMKEEKIDRVLLAGHLGKLIKVAGGVMNTHSKYGDRRMEILADCARKAGLGPEAADRLHGMNTTDEAAEFLEREGCLRAVMDEAAGRVKKNLEDGFAVKTEVVLFNQEKGLLAATEGAAELTVLLKAAACEQSAVIVKDRALKDR</sequence>
<dbReference type="GO" id="GO:0019251">
    <property type="term" value="P:anaerobic cobalamin biosynthetic process"/>
    <property type="evidence" value="ECO:0007669"/>
    <property type="project" value="UniProtKB-UniRule"/>
</dbReference>
<keyword evidence="1 5" id="KW-0169">Cobalamin biosynthesis</keyword>
<dbReference type="AlphaFoldDB" id="A0A6N3E834"/>
<comment type="function">
    <text evidence="5">Catalyzes the methylation of C-1 in cobalt-precorrin-5B to form cobalt-precorrin-6A.</text>
</comment>
<dbReference type="GO" id="GO:0008168">
    <property type="term" value="F:methyltransferase activity"/>
    <property type="evidence" value="ECO:0007669"/>
    <property type="project" value="UniProtKB-UniRule"/>
</dbReference>
<evidence type="ECO:0000256" key="5">
    <source>
        <dbReference type="HAMAP-Rule" id="MF_00787"/>
    </source>
</evidence>
<evidence type="ECO:0000313" key="6">
    <source>
        <dbReference type="EMBL" id="VYU34911.1"/>
    </source>
</evidence>
<dbReference type="EC" id="2.1.1.195" evidence="5"/>
<protein>
    <recommendedName>
        <fullName evidence="5">Cobalt-precorrin-5B C(1)-methyltransferase</fullName>
        <ecNumber evidence="5">2.1.1.195</ecNumber>
    </recommendedName>
    <alternativeName>
        <fullName evidence="5">Cobalt-precorrin-6A synthase</fullName>
    </alternativeName>
</protein>
<dbReference type="RefSeq" id="WP_156684589.1">
    <property type="nucleotide sequence ID" value="NZ_CACRUA010000024.1"/>
</dbReference>
<keyword evidence="2 5" id="KW-0489">Methyltransferase</keyword>
<accession>A0A6N3E834</accession>
<dbReference type="InterPro" id="IPR036074">
    <property type="entry name" value="CbiD_sf"/>
</dbReference>
<evidence type="ECO:0000256" key="4">
    <source>
        <dbReference type="ARBA" id="ARBA00022691"/>
    </source>
</evidence>
<dbReference type="SUPFAM" id="SSF111342">
    <property type="entry name" value="CbiD-like"/>
    <property type="match status" value="1"/>
</dbReference>
<keyword evidence="3 5" id="KW-0808">Transferase</keyword>
<comment type="catalytic activity">
    <reaction evidence="5">
        <text>Co-precorrin-5B + S-adenosyl-L-methionine = Co-precorrin-6A + S-adenosyl-L-homocysteine</text>
        <dbReference type="Rhea" id="RHEA:26285"/>
        <dbReference type="ChEBI" id="CHEBI:57856"/>
        <dbReference type="ChEBI" id="CHEBI:59789"/>
        <dbReference type="ChEBI" id="CHEBI:60063"/>
        <dbReference type="ChEBI" id="CHEBI:60064"/>
        <dbReference type="EC" id="2.1.1.195"/>
    </reaction>
</comment>
<comment type="pathway">
    <text evidence="5">Cofactor biosynthesis; adenosylcobalamin biosynthesis; cob(II)yrinate a,c-diamide from sirohydrochlorin (anaerobic route): step 6/10.</text>
</comment>
<name>A0A6N3E834_CLOSY</name>